<keyword evidence="2" id="KW-1185">Reference proteome</keyword>
<comment type="caution">
    <text evidence="1">The sequence shown here is derived from an EMBL/GenBank/DDBJ whole genome shotgun (WGS) entry which is preliminary data.</text>
</comment>
<sequence length="620" mass="69927">MASVVVAEITRSDIHRLPTPPVASITGVKHLSSYNWTETPTPTIAIPGSPPLWSPPKISQTLEKDSGLIYIDQNAARHPDSPLEPLFRALYSTNPSFDIRSTDVVTDRNNIRKLLSFINARSTKSGLEAFDIEVEVTGKTALFCRTEISTQKFIEPDEFRGFGHEFEKAYTSNQIEGSTGHHRIISYQFGDLNLIVRHETDGYLSDESAPVLTTNERESDDLSNTLASLSLSSADRLGTATSPASQLITRKEGKAVPRESTFVIKTRVSHKSIDFQEFAAQLWISQTPNLVRAYHNKGKFGEPAVQNVVAAVNEWEEENQYDLKRLAALISKILDVVKGCGGRAIIRYNGYIEKLVLIRKADERQMLPKDLYSKWAGCDIPDKEGITTTPKTAASRGPAETSSIRVLIGSTEYLVDTNRVPYFRTYSSSQQQSGDDTTPIRINESIPFFDIIQHGLRDGFRQFFRRMPTQLSDYRTLCETLKFLGIDVLVNRHIRDVMDDMRKGKSEWDYEERRNISGQKSLARDSAFRLLHGFLMDEFNSRDSNSAYNATSFVVSHPGIFRSRTRTMVRMAFQDRFPVSEKQRKGLDKWPIGDASRGGSEDDATTVVESDYFDSDDYSF</sequence>
<dbReference type="EMBL" id="MU393570">
    <property type="protein sequence ID" value="KAI4860854.1"/>
    <property type="molecule type" value="Genomic_DNA"/>
</dbReference>
<dbReference type="Proteomes" id="UP001497700">
    <property type="component" value="Unassembled WGS sequence"/>
</dbReference>
<reference evidence="1 2" key="1">
    <citation type="journal article" date="2022" name="New Phytol.">
        <title>Ecological generalism drives hyperdiversity of secondary metabolite gene clusters in xylarialean endophytes.</title>
        <authorList>
            <person name="Franco M.E.E."/>
            <person name="Wisecaver J.H."/>
            <person name="Arnold A.E."/>
            <person name="Ju Y.M."/>
            <person name="Slot J.C."/>
            <person name="Ahrendt S."/>
            <person name="Moore L.P."/>
            <person name="Eastman K.E."/>
            <person name="Scott K."/>
            <person name="Konkel Z."/>
            <person name="Mondo S.J."/>
            <person name="Kuo A."/>
            <person name="Hayes R.D."/>
            <person name="Haridas S."/>
            <person name="Andreopoulos B."/>
            <person name="Riley R."/>
            <person name="LaButti K."/>
            <person name="Pangilinan J."/>
            <person name="Lipzen A."/>
            <person name="Amirebrahimi M."/>
            <person name="Yan J."/>
            <person name="Adam C."/>
            <person name="Keymanesh K."/>
            <person name="Ng V."/>
            <person name="Louie K."/>
            <person name="Northen T."/>
            <person name="Drula E."/>
            <person name="Henrissat B."/>
            <person name="Hsieh H.M."/>
            <person name="Youens-Clark K."/>
            <person name="Lutzoni F."/>
            <person name="Miadlikowska J."/>
            <person name="Eastwood D.C."/>
            <person name="Hamelin R.C."/>
            <person name="Grigoriev I.V."/>
            <person name="U'Ren J.M."/>
        </authorList>
    </citation>
    <scope>NUCLEOTIDE SEQUENCE [LARGE SCALE GENOMIC DNA]</scope>
    <source>
        <strain evidence="1 2">CBS 119005</strain>
    </source>
</reference>
<name>A0ACB9YNF4_9PEZI</name>
<accession>A0ACB9YNF4</accession>
<proteinExistence type="predicted"/>
<gene>
    <name evidence="1" type="ORF">F4820DRAFT_91384</name>
</gene>
<organism evidence="1 2">
    <name type="scientific">Hypoxylon rubiginosum</name>
    <dbReference type="NCBI Taxonomy" id="110542"/>
    <lineage>
        <taxon>Eukaryota</taxon>
        <taxon>Fungi</taxon>
        <taxon>Dikarya</taxon>
        <taxon>Ascomycota</taxon>
        <taxon>Pezizomycotina</taxon>
        <taxon>Sordariomycetes</taxon>
        <taxon>Xylariomycetidae</taxon>
        <taxon>Xylariales</taxon>
        <taxon>Hypoxylaceae</taxon>
        <taxon>Hypoxylon</taxon>
    </lineage>
</organism>
<protein>
    <submittedName>
        <fullName evidence="1">Uncharacterized protein</fullName>
    </submittedName>
</protein>
<evidence type="ECO:0000313" key="2">
    <source>
        <dbReference type="Proteomes" id="UP001497700"/>
    </source>
</evidence>
<evidence type="ECO:0000313" key="1">
    <source>
        <dbReference type="EMBL" id="KAI4860854.1"/>
    </source>
</evidence>